<keyword evidence="8" id="KW-0350">Heme biosynthesis</keyword>
<evidence type="ECO:0000256" key="10">
    <source>
        <dbReference type="ARBA" id="ARBA00023157"/>
    </source>
</evidence>
<dbReference type="Pfam" id="PF02628">
    <property type="entry name" value="COX15-CtaA"/>
    <property type="match status" value="2"/>
</dbReference>
<feature type="transmembrane region" description="Helical" evidence="12">
    <location>
        <begin position="15"/>
        <end position="35"/>
    </location>
</feature>
<dbReference type="GO" id="GO:0016020">
    <property type="term" value="C:membrane"/>
    <property type="evidence" value="ECO:0007669"/>
    <property type="project" value="UniProtKB-SubCell"/>
</dbReference>
<feature type="transmembrane region" description="Helical" evidence="12">
    <location>
        <begin position="253"/>
        <end position="276"/>
    </location>
</feature>
<dbReference type="GO" id="GO:0016491">
    <property type="term" value="F:oxidoreductase activity"/>
    <property type="evidence" value="ECO:0007669"/>
    <property type="project" value="UniProtKB-KW"/>
</dbReference>
<feature type="transmembrane region" description="Helical" evidence="12">
    <location>
        <begin position="103"/>
        <end position="127"/>
    </location>
</feature>
<feature type="transmembrane region" description="Helical" evidence="12">
    <location>
        <begin position="147"/>
        <end position="164"/>
    </location>
</feature>
<evidence type="ECO:0000313" key="14">
    <source>
        <dbReference type="Proteomes" id="UP000292958"/>
    </source>
</evidence>
<keyword evidence="7" id="KW-0408">Iron</keyword>
<proteinExistence type="predicted"/>
<evidence type="ECO:0000256" key="9">
    <source>
        <dbReference type="ARBA" id="ARBA00023136"/>
    </source>
</evidence>
<evidence type="ECO:0000256" key="4">
    <source>
        <dbReference type="ARBA" id="ARBA00022723"/>
    </source>
</evidence>
<dbReference type="PANTHER" id="PTHR35457">
    <property type="entry name" value="HEME A SYNTHASE"/>
    <property type="match status" value="1"/>
</dbReference>
<organism evidence="13 14">
    <name type="scientific">Edaphobacter modestus</name>
    <dbReference type="NCBI Taxonomy" id="388466"/>
    <lineage>
        <taxon>Bacteria</taxon>
        <taxon>Pseudomonadati</taxon>
        <taxon>Acidobacteriota</taxon>
        <taxon>Terriglobia</taxon>
        <taxon>Terriglobales</taxon>
        <taxon>Acidobacteriaceae</taxon>
        <taxon>Edaphobacter</taxon>
    </lineage>
</organism>
<evidence type="ECO:0000256" key="2">
    <source>
        <dbReference type="ARBA" id="ARBA00022475"/>
    </source>
</evidence>
<dbReference type="GO" id="GO:0006784">
    <property type="term" value="P:heme A biosynthetic process"/>
    <property type="evidence" value="ECO:0007669"/>
    <property type="project" value="InterPro"/>
</dbReference>
<comment type="subcellular location">
    <subcellularLocation>
        <location evidence="1">Membrane</location>
        <topology evidence="1">Multi-pass membrane protein</topology>
    </subcellularLocation>
</comment>
<keyword evidence="2" id="KW-1003">Cell membrane</keyword>
<keyword evidence="14" id="KW-1185">Reference proteome</keyword>
<keyword evidence="5 12" id="KW-1133">Transmembrane helix</keyword>
<feature type="transmembrane region" description="Helical" evidence="12">
    <location>
        <begin position="176"/>
        <end position="200"/>
    </location>
</feature>
<evidence type="ECO:0000256" key="12">
    <source>
        <dbReference type="SAM" id="Phobius"/>
    </source>
</evidence>
<keyword evidence="3 12" id="KW-0812">Transmembrane</keyword>
<dbReference type="InterPro" id="IPR003780">
    <property type="entry name" value="COX15/CtaA_fam"/>
</dbReference>
<dbReference type="OrthoDB" id="9816428at2"/>
<evidence type="ECO:0000256" key="5">
    <source>
        <dbReference type="ARBA" id="ARBA00022989"/>
    </source>
</evidence>
<keyword evidence="9 12" id="KW-0472">Membrane</keyword>
<dbReference type="InterPro" id="IPR050450">
    <property type="entry name" value="COX15/CtaA_HemeA_synthase"/>
</dbReference>
<comment type="caution">
    <text evidence="13">The sequence shown here is derived from an EMBL/GenBank/DDBJ whole genome shotgun (WGS) entry which is preliminary data.</text>
</comment>
<dbReference type="PANTHER" id="PTHR35457:SF1">
    <property type="entry name" value="HEME A SYNTHASE"/>
    <property type="match status" value="1"/>
</dbReference>
<accession>A0A4Q7YS45</accession>
<comment type="pathway">
    <text evidence="11">Porphyrin-containing compound metabolism.</text>
</comment>
<dbReference type="EMBL" id="SHKW01000001">
    <property type="protein sequence ID" value="RZU39753.1"/>
    <property type="molecule type" value="Genomic_DNA"/>
</dbReference>
<keyword evidence="4" id="KW-0479">Metal-binding</keyword>
<dbReference type="AlphaFoldDB" id="A0A4Q7YS45"/>
<evidence type="ECO:0000256" key="1">
    <source>
        <dbReference type="ARBA" id="ARBA00004141"/>
    </source>
</evidence>
<feature type="transmembrane region" description="Helical" evidence="12">
    <location>
        <begin position="282"/>
        <end position="304"/>
    </location>
</feature>
<evidence type="ECO:0000256" key="8">
    <source>
        <dbReference type="ARBA" id="ARBA00023133"/>
    </source>
</evidence>
<protein>
    <submittedName>
        <fullName evidence="13">Cytochrome c oxidase assembly protein subunit 15</fullName>
    </submittedName>
</protein>
<gene>
    <name evidence="13" type="ORF">BDD14_1146</name>
</gene>
<feature type="transmembrane region" description="Helical" evidence="12">
    <location>
        <begin position="229"/>
        <end position="246"/>
    </location>
</feature>
<dbReference type="GO" id="GO:0046872">
    <property type="term" value="F:metal ion binding"/>
    <property type="evidence" value="ECO:0007669"/>
    <property type="project" value="UniProtKB-KW"/>
</dbReference>
<reference evidence="13 14" key="1">
    <citation type="submission" date="2019-02" db="EMBL/GenBank/DDBJ databases">
        <title>Genomic Encyclopedia of Archaeal and Bacterial Type Strains, Phase II (KMG-II): from individual species to whole genera.</title>
        <authorList>
            <person name="Goeker M."/>
        </authorList>
    </citation>
    <scope>NUCLEOTIDE SEQUENCE [LARGE SCALE GENOMIC DNA]</scope>
    <source>
        <strain evidence="13 14">DSM 18101</strain>
    </source>
</reference>
<evidence type="ECO:0000256" key="11">
    <source>
        <dbReference type="ARBA" id="ARBA00023444"/>
    </source>
</evidence>
<keyword evidence="6" id="KW-0560">Oxidoreductase</keyword>
<evidence type="ECO:0000256" key="7">
    <source>
        <dbReference type="ARBA" id="ARBA00023004"/>
    </source>
</evidence>
<sequence>MTSTSAVPAKPPSRALGVFAWTVVGYNILVILWGAVVRTTGSGAGCGAAWPLCNGDFFPHHPRLATIIEFAHRSMSGVCTFLVLALAVWTFKATRRGDRTRRAVMASVFFLVTEALLGAALVLGGYVEHNTSTARVVMQSIHFTNTLMLLGAIGLTAWWLSSGAPGKRATRSDKTLIWPAWTALAATLVVGATGAVAALADTLFPSPSLQAALAADFAASAPLLVRMRWVHPAAAAVSLCCVLWLVMRVRSTLGRVVAGLLGLQLFLGLVDVVLLAPTWMQILHLLVADLYWIALVALAAELIWPESNRMQATLCQ</sequence>
<evidence type="ECO:0000256" key="6">
    <source>
        <dbReference type="ARBA" id="ARBA00023002"/>
    </source>
</evidence>
<name>A0A4Q7YS45_9BACT</name>
<dbReference type="Proteomes" id="UP000292958">
    <property type="component" value="Unassembled WGS sequence"/>
</dbReference>
<evidence type="ECO:0000313" key="13">
    <source>
        <dbReference type="EMBL" id="RZU39753.1"/>
    </source>
</evidence>
<evidence type="ECO:0000256" key="3">
    <source>
        <dbReference type="ARBA" id="ARBA00022692"/>
    </source>
</evidence>
<keyword evidence="10" id="KW-1015">Disulfide bond</keyword>